<dbReference type="PANTHER" id="PTHR32212:SF459">
    <property type="entry name" value="F-BOX DOMAIN-CONTAINING PROTEIN"/>
    <property type="match status" value="1"/>
</dbReference>
<keyword evidence="3" id="KW-1185">Reference proteome</keyword>
<feature type="domain" description="F-box" evidence="1">
    <location>
        <begin position="50"/>
        <end position="98"/>
    </location>
</feature>
<evidence type="ECO:0000313" key="2">
    <source>
        <dbReference type="EMBL" id="TQD91961.1"/>
    </source>
</evidence>
<dbReference type="Proteomes" id="UP000315295">
    <property type="component" value="Unassembled WGS sequence"/>
</dbReference>
<dbReference type="EMBL" id="VIEB01000405">
    <property type="protein sequence ID" value="TQD91961.1"/>
    <property type="molecule type" value="Genomic_DNA"/>
</dbReference>
<dbReference type="InterPro" id="IPR001810">
    <property type="entry name" value="F-box_dom"/>
</dbReference>
<accession>A0A540LZN2</accession>
<evidence type="ECO:0000259" key="1">
    <source>
        <dbReference type="PROSITE" id="PS50181"/>
    </source>
</evidence>
<gene>
    <name evidence="2" type="ORF">C1H46_022477</name>
</gene>
<reference evidence="2 3" key="1">
    <citation type="journal article" date="2019" name="G3 (Bethesda)">
        <title>Sequencing of a Wild Apple (Malus baccata) Genome Unravels the Differences Between Cultivated and Wild Apple Species Regarding Disease Resistance and Cold Tolerance.</title>
        <authorList>
            <person name="Chen X."/>
        </authorList>
    </citation>
    <scope>NUCLEOTIDE SEQUENCE [LARGE SCALE GENOMIC DNA]</scope>
    <source>
        <strain evidence="3">cv. Shandingzi</strain>
        <tissue evidence="2">Leaves</tissue>
    </source>
</reference>
<dbReference type="Gene3D" id="1.20.1280.50">
    <property type="match status" value="1"/>
</dbReference>
<sequence length="369" mass="43051">MKKRIRPTSQFVQFKKRYVYNLGRRRRPQDRKKNYCVGRKGKNEGDYNSLDRISLLPDELLVSMLSLLPLKEATSTSILSRRWRYVWASTMNLVFDSGFNANPCLRLHTFSPKQRKKQARSYVDWVNSVMDQHEGTTIFRFRELALKKLLGLGQVCTSKLEHSHPENPSRYSIGFESLKVFQEMLEYLISNCPVLERLSVIERGYGHRLIPPLTLPFDELSCCLSQLEILELETNGAVYCENLYLQNRVSLLGETCVEARPRWQSARWRNVGEGEKLDIPDKCPSQNNYLKVVEIIGYRPQPCVTQYVKFLIENMVGLEKIIVDPVFHHWSLDRAIFRYDFPIEEAQASEHAMQHLEELVPLTVEFVCL</sequence>
<dbReference type="InterPro" id="IPR036047">
    <property type="entry name" value="F-box-like_dom_sf"/>
</dbReference>
<dbReference type="SUPFAM" id="SSF81383">
    <property type="entry name" value="F-box domain"/>
    <property type="match status" value="1"/>
</dbReference>
<dbReference type="CDD" id="cd22160">
    <property type="entry name" value="F-box_AtFBL13-like"/>
    <property type="match status" value="1"/>
</dbReference>
<comment type="caution">
    <text evidence="2">The sequence shown here is derived from an EMBL/GenBank/DDBJ whole genome shotgun (WGS) entry which is preliminary data.</text>
</comment>
<name>A0A540LZN2_MALBA</name>
<dbReference type="InterPro" id="IPR053781">
    <property type="entry name" value="F-box_AtFBL13-like"/>
</dbReference>
<dbReference type="Pfam" id="PF00646">
    <property type="entry name" value="F-box"/>
    <property type="match status" value="1"/>
</dbReference>
<proteinExistence type="predicted"/>
<dbReference type="PROSITE" id="PS50181">
    <property type="entry name" value="FBOX"/>
    <property type="match status" value="1"/>
</dbReference>
<organism evidence="2 3">
    <name type="scientific">Malus baccata</name>
    <name type="common">Siberian crab apple</name>
    <name type="synonym">Pyrus baccata</name>
    <dbReference type="NCBI Taxonomy" id="106549"/>
    <lineage>
        <taxon>Eukaryota</taxon>
        <taxon>Viridiplantae</taxon>
        <taxon>Streptophyta</taxon>
        <taxon>Embryophyta</taxon>
        <taxon>Tracheophyta</taxon>
        <taxon>Spermatophyta</taxon>
        <taxon>Magnoliopsida</taxon>
        <taxon>eudicotyledons</taxon>
        <taxon>Gunneridae</taxon>
        <taxon>Pentapetalae</taxon>
        <taxon>rosids</taxon>
        <taxon>fabids</taxon>
        <taxon>Rosales</taxon>
        <taxon>Rosaceae</taxon>
        <taxon>Amygdaloideae</taxon>
        <taxon>Maleae</taxon>
        <taxon>Malus</taxon>
    </lineage>
</organism>
<dbReference type="AlphaFoldDB" id="A0A540LZN2"/>
<dbReference type="STRING" id="106549.A0A540LZN2"/>
<dbReference type="PANTHER" id="PTHR32212">
    <property type="entry name" value="CYCLIN-LIKE F-BOX"/>
    <property type="match status" value="1"/>
</dbReference>
<protein>
    <recommendedName>
        <fullName evidence="1">F-box domain-containing protein</fullName>
    </recommendedName>
</protein>
<evidence type="ECO:0000313" key="3">
    <source>
        <dbReference type="Proteomes" id="UP000315295"/>
    </source>
</evidence>